<sequence>MTTIFKIPMSKTVLTFFLLVVAVVAAAVAWSFNSGLTWTGICLIAVAGPLSMFYWYMLYITPKRASVTVADEGILLAAPPFASAVIPWASVVKTFRVDLKKDEDFKFTKTKKYMTFGAYRSGMVEIKDGKEAVVVTNRSDVLCVQTEERFYLIGPSDLPGFLEAVEKAAP</sequence>
<name>A0ABZ2ITV0_9BACT</name>
<feature type="transmembrane region" description="Helical" evidence="1">
    <location>
        <begin position="36"/>
        <end position="56"/>
    </location>
</feature>
<reference evidence="3 4" key="1">
    <citation type="submission" date="2024-03" db="EMBL/GenBank/DDBJ databases">
        <title>Phenotype and Genome Characterization of a Sulfate-Reducing Bacterium Pseudodesulfovibrio sp. strain 5S69, isolated from Petroleum Reservoir in Tatarstan (Russia).</title>
        <authorList>
            <person name="Bidzhieva S.K."/>
            <person name="Kadnikov V."/>
            <person name="Tourova T.P."/>
            <person name="Samigullina S.R."/>
            <person name="Sokolova D.S."/>
            <person name="Poltaraus A.B."/>
            <person name="Avtukh A.N."/>
            <person name="Tereshina V.M."/>
            <person name="Mardanov A.V."/>
            <person name="Nazina T.N."/>
        </authorList>
    </citation>
    <scope>NUCLEOTIDE SEQUENCE [LARGE SCALE GENOMIC DNA]</scope>
    <source>
        <strain evidence="3 4">5S69</strain>
    </source>
</reference>
<dbReference type="Proteomes" id="UP001385389">
    <property type="component" value="Chromosome"/>
</dbReference>
<dbReference type="EMBL" id="CP146609">
    <property type="protein sequence ID" value="WWX22120.1"/>
    <property type="molecule type" value="Genomic_DNA"/>
</dbReference>
<evidence type="ECO:0000256" key="1">
    <source>
        <dbReference type="SAM" id="Phobius"/>
    </source>
</evidence>
<dbReference type="Pfam" id="PF10882">
    <property type="entry name" value="bPH_5"/>
    <property type="match status" value="1"/>
</dbReference>
<keyword evidence="1" id="KW-1133">Transmembrane helix</keyword>
<organism evidence="3 4">
    <name type="scientific">Pseudodesulfovibrio methanolicus</name>
    <dbReference type="NCBI Taxonomy" id="3126690"/>
    <lineage>
        <taxon>Bacteria</taxon>
        <taxon>Pseudomonadati</taxon>
        <taxon>Thermodesulfobacteriota</taxon>
        <taxon>Desulfovibrionia</taxon>
        <taxon>Desulfovibrionales</taxon>
        <taxon>Desulfovibrionaceae</taxon>
    </lineage>
</organism>
<keyword evidence="1" id="KW-0812">Transmembrane</keyword>
<keyword evidence="4" id="KW-1185">Reference proteome</keyword>
<gene>
    <name evidence="3" type="ORF">V8V93_16950</name>
</gene>
<evidence type="ECO:0000313" key="4">
    <source>
        <dbReference type="Proteomes" id="UP001385389"/>
    </source>
</evidence>
<accession>A0ABZ2ITV0</accession>
<proteinExistence type="predicted"/>
<evidence type="ECO:0000259" key="2">
    <source>
        <dbReference type="Pfam" id="PF10882"/>
    </source>
</evidence>
<dbReference type="InterPro" id="IPR027783">
    <property type="entry name" value="Bacterial_PH-related"/>
</dbReference>
<feature type="domain" description="Bacterial Pleckstrin homology" evidence="2">
    <location>
        <begin position="68"/>
        <end position="167"/>
    </location>
</feature>
<dbReference type="RefSeq" id="WP_338667805.1">
    <property type="nucleotide sequence ID" value="NZ_CP146609.1"/>
</dbReference>
<keyword evidence="1" id="KW-0472">Membrane</keyword>
<evidence type="ECO:0000313" key="3">
    <source>
        <dbReference type="EMBL" id="WWX22120.1"/>
    </source>
</evidence>
<protein>
    <submittedName>
        <fullName evidence="3">PH domain-containing protein</fullName>
    </submittedName>
</protein>